<keyword evidence="1" id="KW-1133">Transmembrane helix</keyword>
<dbReference type="AlphaFoldDB" id="A0A9N8DKA1"/>
<evidence type="ECO:0000313" key="3">
    <source>
        <dbReference type="Proteomes" id="UP001153069"/>
    </source>
</evidence>
<feature type="transmembrane region" description="Helical" evidence="1">
    <location>
        <begin position="54"/>
        <end position="76"/>
    </location>
</feature>
<evidence type="ECO:0000313" key="2">
    <source>
        <dbReference type="EMBL" id="CAB9502186.1"/>
    </source>
</evidence>
<keyword evidence="3" id="KW-1185">Reference proteome</keyword>
<gene>
    <name evidence="2" type="ORF">SEMRO_130_G061770.1</name>
</gene>
<dbReference type="EMBL" id="CAICTM010000129">
    <property type="protein sequence ID" value="CAB9502186.1"/>
    <property type="molecule type" value="Genomic_DNA"/>
</dbReference>
<name>A0A9N8DKA1_9STRA</name>
<feature type="transmembrane region" description="Helical" evidence="1">
    <location>
        <begin position="12"/>
        <end position="34"/>
    </location>
</feature>
<keyword evidence="1" id="KW-0812">Transmembrane</keyword>
<dbReference type="Proteomes" id="UP001153069">
    <property type="component" value="Unassembled WGS sequence"/>
</dbReference>
<accession>A0A9N8DKA1</accession>
<feature type="transmembrane region" description="Helical" evidence="1">
    <location>
        <begin position="97"/>
        <end position="117"/>
    </location>
</feature>
<keyword evidence="1" id="KW-0472">Membrane</keyword>
<dbReference type="InterPro" id="IPR018723">
    <property type="entry name" value="DUF2254_membrane"/>
</dbReference>
<dbReference type="Pfam" id="PF10011">
    <property type="entry name" value="DUF2254"/>
    <property type="match status" value="1"/>
</dbReference>
<sequence length="540" mass="60205">MPAARKNTTARFLLYPAVAVSLNVGLAALLTNTYKCCDESAQEWLSIASSLSNLLSNASIAIVTLTFSLTVLSIQIASQTYSPRLLDDFLQDPISQFAVSVNLGAYAYSFFLQYWLFEDDNNSNNNTDGIPILAIHFLSIHMLTVLLMFVVFIHYFVNNFRLESILHRATEASWHAAQKLEEALSNQTGLKKDDEDLPTVPTTAYKVLADYSGYLCKYNLNAVVADATRLDLVIRYHPNIGEFVAEGSLLAYVWDANSTTTNASGDDDGETKRRPSFKHRVLTGKSSVGSRHSLGEHASIDNHQTELAVEEKLGRIIAKGLEITTARSGELDVLLGVQQLTDVAVRALSAAVNDPFTAVQALDYLSTLFGRLARLSFPIGCAKDKNGVVRCTSPRRSFAYLLSILDAIRFYGKDDLQVMYRLIRFYGDLGATVKMVGKYQDRISTILAQMEQCMQVCRDKYPDDNSVEKKSIQELYDYSMSLIVTSQAGRPMLQQNEAIEKDLTDLETTYVKPTSQFFDTLKDEHKVAMKSVHESSTREE</sequence>
<organism evidence="2 3">
    <name type="scientific">Seminavis robusta</name>
    <dbReference type="NCBI Taxonomy" id="568900"/>
    <lineage>
        <taxon>Eukaryota</taxon>
        <taxon>Sar</taxon>
        <taxon>Stramenopiles</taxon>
        <taxon>Ochrophyta</taxon>
        <taxon>Bacillariophyta</taxon>
        <taxon>Bacillariophyceae</taxon>
        <taxon>Bacillariophycidae</taxon>
        <taxon>Naviculales</taxon>
        <taxon>Naviculaceae</taxon>
        <taxon>Seminavis</taxon>
    </lineage>
</organism>
<comment type="caution">
    <text evidence="2">The sequence shown here is derived from an EMBL/GenBank/DDBJ whole genome shotgun (WGS) entry which is preliminary data.</text>
</comment>
<protein>
    <submittedName>
        <fullName evidence="2">Membrane</fullName>
    </submittedName>
</protein>
<reference evidence="2" key="1">
    <citation type="submission" date="2020-06" db="EMBL/GenBank/DDBJ databases">
        <authorList>
            <consortium name="Plant Systems Biology data submission"/>
        </authorList>
    </citation>
    <scope>NUCLEOTIDE SEQUENCE</scope>
    <source>
        <strain evidence="2">D6</strain>
    </source>
</reference>
<evidence type="ECO:0000256" key="1">
    <source>
        <dbReference type="SAM" id="Phobius"/>
    </source>
</evidence>
<proteinExistence type="predicted"/>
<dbReference type="OrthoDB" id="205122at2759"/>
<feature type="transmembrane region" description="Helical" evidence="1">
    <location>
        <begin position="129"/>
        <end position="157"/>
    </location>
</feature>